<dbReference type="Proteomes" id="UP000199163">
    <property type="component" value="Unassembled WGS sequence"/>
</dbReference>
<evidence type="ECO:0000313" key="5">
    <source>
        <dbReference type="EMBL" id="SDH17108.1"/>
    </source>
</evidence>
<dbReference type="InterPro" id="IPR020845">
    <property type="entry name" value="AMP-binding_CS"/>
</dbReference>
<dbReference type="FunFam" id="3.30.300.30:FF:000008">
    <property type="entry name" value="2,3-dihydroxybenzoate-AMP ligase"/>
    <property type="match status" value="1"/>
</dbReference>
<keyword evidence="6" id="KW-1185">Reference proteome</keyword>
<dbReference type="Gene3D" id="3.40.50.12780">
    <property type="entry name" value="N-terminal domain of ligase-like"/>
    <property type="match status" value="1"/>
</dbReference>
<dbReference type="PANTHER" id="PTHR43201">
    <property type="entry name" value="ACYL-COA SYNTHETASE"/>
    <property type="match status" value="1"/>
</dbReference>
<dbReference type="Pfam" id="PF13193">
    <property type="entry name" value="AMP-binding_C"/>
    <property type="match status" value="1"/>
</dbReference>
<name>A0A1G8A851_9BACI</name>
<accession>A0A1G8A851</accession>
<proteinExistence type="inferred from homology"/>
<feature type="domain" description="AMP-binding enzyme C-terminal" evidence="4">
    <location>
        <begin position="423"/>
        <end position="498"/>
    </location>
</feature>
<dbReference type="PROSITE" id="PS00455">
    <property type="entry name" value="AMP_BINDING"/>
    <property type="match status" value="1"/>
</dbReference>
<sequence length="514" mass="57752">MNPKDWSVSQTLMHAAKIYGEKEALFDLKRRMTYQELDTESGRLAAGLKELGVARGDRIGICLPNWNETVVLFFAAAKIGATLVPFNPMYRSHEIEYILENSKPHVLFISRAFEKQVSLSQAASLVHHVIAVRFKHKGMLSYSEIIDRNEKEMVREPIDVDEDVFCILYTSGTTGMPKGVMTVHRSVVQCAFTVSEEMHCNENDVFIVPAPLFHIFGITCNVMTAIASGARMILLEKYHPKTVLQLIEKEQVTVHQGVPTMFLKELDQEDFINYDLSTLRTGMVGAAPISPEQVQKIRKEMNFELCQSFGITETGSVTITRHDDDEKTITETVGRPLPGITVNIVDENRKPLPPGEVGEIAVYSFGNMKGYYQMPEKTREVLDDEGWFYTGDLGILDEKGNVRFVGRQKELIIRGGLNIYPQEIEAVLLKHPEISEAAVIGLPDDVLGERACAVIQLKPERSCTEDDIKQYVAERIATYKVPENILFSSEFPVTASGKIQKGKLKEQVLEHINA</sequence>
<dbReference type="AlphaFoldDB" id="A0A1G8A851"/>
<evidence type="ECO:0000313" key="6">
    <source>
        <dbReference type="Proteomes" id="UP000199163"/>
    </source>
</evidence>
<comment type="similarity">
    <text evidence="1">Belongs to the ATP-dependent AMP-binding enzyme family.</text>
</comment>
<dbReference type="InterPro" id="IPR045851">
    <property type="entry name" value="AMP-bd_C_sf"/>
</dbReference>
<dbReference type="InterPro" id="IPR000873">
    <property type="entry name" value="AMP-dep_synth/lig_dom"/>
</dbReference>
<dbReference type="SUPFAM" id="SSF56801">
    <property type="entry name" value="Acetyl-CoA synthetase-like"/>
    <property type="match status" value="1"/>
</dbReference>
<dbReference type="STRING" id="568899.SAMN05192534_10259"/>
<dbReference type="Pfam" id="PF00501">
    <property type="entry name" value="AMP-binding"/>
    <property type="match status" value="1"/>
</dbReference>
<dbReference type="InterPro" id="IPR025110">
    <property type="entry name" value="AMP-bd_C"/>
</dbReference>
<evidence type="ECO:0000259" key="4">
    <source>
        <dbReference type="Pfam" id="PF13193"/>
    </source>
</evidence>
<keyword evidence="2" id="KW-0436">Ligase</keyword>
<dbReference type="InterPro" id="IPR042099">
    <property type="entry name" value="ANL_N_sf"/>
</dbReference>
<evidence type="ECO:0000256" key="1">
    <source>
        <dbReference type="ARBA" id="ARBA00006432"/>
    </source>
</evidence>
<dbReference type="GO" id="GO:0006631">
    <property type="term" value="P:fatty acid metabolic process"/>
    <property type="evidence" value="ECO:0007669"/>
    <property type="project" value="TreeGrafter"/>
</dbReference>
<feature type="domain" description="AMP-dependent synthetase/ligase" evidence="3">
    <location>
        <begin position="14"/>
        <end position="372"/>
    </location>
</feature>
<organism evidence="5 6">
    <name type="scientific">Alteribacillus persepolensis</name>
    <dbReference type="NCBI Taxonomy" id="568899"/>
    <lineage>
        <taxon>Bacteria</taxon>
        <taxon>Bacillati</taxon>
        <taxon>Bacillota</taxon>
        <taxon>Bacilli</taxon>
        <taxon>Bacillales</taxon>
        <taxon>Bacillaceae</taxon>
        <taxon>Alteribacillus</taxon>
    </lineage>
</organism>
<dbReference type="PANTHER" id="PTHR43201:SF5">
    <property type="entry name" value="MEDIUM-CHAIN ACYL-COA LIGASE ACSF2, MITOCHONDRIAL"/>
    <property type="match status" value="1"/>
</dbReference>
<dbReference type="EMBL" id="FNDK01000002">
    <property type="protein sequence ID" value="SDH17108.1"/>
    <property type="molecule type" value="Genomic_DNA"/>
</dbReference>
<gene>
    <name evidence="5" type="ORF">SAMN05192534_10259</name>
</gene>
<protein>
    <submittedName>
        <fullName evidence="5">Fatty-acyl-CoA synthase/long-chain acyl-CoA synthetase</fullName>
    </submittedName>
</protein>
<reference evidence="5 6" key="1">
    <citation type="submission" date="2016-10" db="EMBL/GenBank/DDBJ databases">
        <authorList>
            <person name="de Groot N.N."/>
        </authorList>
    </citation>
    <scope>NUCLEOTIDE SEQUENCE [LARGE SCALE GENOMIC DNA]</scope>
    <source>
        <strain evidence="5 6">DSM 21632</strain>
    </source>
</reference>
<evidence type="ECO:0000259" key="3">
    <source>
        <dbReference type="Pfam" id="PF00501"/>
    </source>
</evidence>
<dbReference type="Gene3D" id="3.30.300.30">
    <property type="match status" value="1"/>
</dbReference>
<dbReference type="GO" id="GO:0031956">
    <property type="term" value="F:medium-chain fatty acid-CoA ligase activity"/>
    <property type="evidence" value="ECO:0007669"/>
    <property type="project" value="TreeGrafter"/>
</dbReference>
<evidence type="ECO:0000256" key="2">
    <source>
        <dbReference type="ARBA" id="ARBA00022598"/>
    </source>
</evidence>